<dbReference type="GO" id="GO:0022625">
    <property type="term" value="C:cytosolic large ribosomal subunit"/>
    <property type="evidence" value="ECO:0007669"/>
    <property type="project" value="TreeGrafter"/>
</dbReference>
<dbReference type="NCBIfam" id="TIGR01066">
    <property type="entry name" value="rplM_bact"/>
    <property type="match status" value="1"/>
</dbReference>
<comment type="similarity">
    <text evidence="1 6">Belongs to the universal ribosomal protein uL13 family.</text>
</comment>
<dbReference type="HAMAP" id="MF_01366">
    <property type="entry name" value="Ribosomal_uL13"/>
    <property type="match status" value="1"/>
</dbReference>
<dbReference type="Pfam" id="PF00572">
    <property type="entry name" value="Ribosomal_L13"/>
    <property type="match status" value="1"/>
</dbReference>
<dbReference type="GO" id="GO:0003735">
    <property type="term" value="F:structural constituent of ribosome"/>
    <property type="evidence" value="ECO:0007669"/>
    <property type="project" value="InterPro"/>
</dbReference>
<comment type="caution">
    <text evidence="7">The sequence shown here is derived from an EMBL/GenBank/DDBJ whole genome shotgun (WGS) entry which is preliminary data.</text>
</comment>
<name>A0A318MXD4_9PROT</name>
<evidence type="ECO:0000313" key="8">
    <source>
        <dbReference type="Proteomes" id="UP000247565"/>
    </source>
</evidence>
<dbReference type="SUPFAM" id="SSF52161">
    <property type="entry name" value="Ribosomal protein L13"/>
    <property type="match status" value="1"/>
</dbReference>
<evidence type="ECO:0000256" key="4">
    <source>
        <dbReference type="ARBA" id="ARBA00023274"/>
    </source>
</evidence>
<dbReference type="PIRSF" id="PIRSF002181">
    <property type="entry name" value="Ribosomal_L13"/>
    <property type="match status" value="1"/>
</dbReference>
<keyword evidence="4 6" id="KW-0687">Ribonucleoprotein</keyword>
<accession>A0A318MXD4</accession>
<evidence type="ECO:0000256" key="1">
    <source>
        <dbReference type="ARBA" id="ARBA00006227"/>
    </source>
</evidence>
<organism evidence="7 8">
    <name type="scientific">Commensalibacter melissae</name>
    <dbReference type="NCBI Taxonomy" id="2070537"/>
    <lineage>
        <taxon>Bacteria</taxon>
        <taxon>Pseudomonadati</taxon>
        <taxon>Pseudomonadota</taxon>
        <taxon>Alphaproteobacteria</taxon>
        <taxon>Acetobacterales</taxon>
        <taxon>Acetobacteraceae</taxon>
    </lineage>
</organism>
<dbReference type="GO" id="GO:0006412">
    <property type="term" value="P:translation"/>
    <property type="evidence" value="ECO:0007669"/>
    <property type="project" value="UniProtKB-UniRule"/>
</dbReference>
<evidence type="ECO:0000256" key="6">
    <source>
        <dbReference type="HAMAP-Rule" id="MF_01366"/>
    </source>
</evidence>
<dbReference type="PANTHER" id="PTHR11545:SF2">
    <property type="entry name" value="LARGE RIBOSOMAL SUBUNIT PROTEIN UL13M"/>
    <property type="match status" value="1"/>
</dbReference>
<dbReference type="PANTHER" id="PTHR11545">
    <property type="entry name" value="RIBOSOMAL PROTEIN L13"/>
    <property type="match status" value="1"/>
</dbReference>
<dbReference type="EMBL" id="QGLT01000004">
    <property type="protein sequence ID" value="PXY99757.1"/>
    <property type="molecule type" value="Genomic_DNA"/>
</dbReference>
<evidence type="ECO:0000256" key="2">
    <source>
        <dbReference type="ARBA" id="ARBA00011838"/>
    </source>
</evidence>
<proteinExistence type="inferred from homology"/>
<reference evidence="7 8" key="1">
    <citation type="submission" date="2018-05" db="EMBL/GenBank/DDBJ databases">
        <title>Reference genomes for bee gut microbiota database.</title>
        <authorList>
            <person name="Ellegaard K.M."/>
        </authorList>
    </citation>
    <scope>NUCLEOTIDE SEQUENCE [LARGE SCALE GENOMIC DNA]</scope>
    <source>
        <strain evidence="7 8">ESL0284</strain>
    </source>
</reference>
<evidence type="ECO:0000256" key="5">
    <source>
        <dbReference type="ARBA" id="ARBA00035201"/>
    </source>
</evidence>
<dbReference type="OrthoDB" id="9801330at2"/>
<comment type="subunit">
    <text evidence="2 6">Part of the 50S ribosomal subunit.</text>
</comment>
<protein>
    <recommendedName>
        <fullName evidence="5 6">Large ribosomal subunit protein uL13</fullName>
    </recommendedName>
</protein>
<gene>
    <name evidence="6" type="primary">rplM</name>
    <name evidence="7" type="ORF">DK869_07385</name>
</gene>
<dbReference type="Proteomes" id="UP000247565">
    <property type="component" value="Unassembled WGS sequence"/>
</dbReference>
<dbReference type="GO" id="GO:0003729">
    <property type="term" value="F:mRNA binding"/>
    <property type="evidence" value="ECO:0007669"/>
    <property type="project" value="UniProtKB-ARBA"/>
</dbReference>
<dbReference type="GO" id="GO:0017148">
    <property type="term" value="P:negative regulation of translation"/>
    <property type="evidence" value="ECO:0007669"/>
    <property type="project" value="TreeGrafter"/>
</dbReference>
<sequence length="161" mass="18111">MKTTISLKPAEVTKNWVLIDAKDIVLGRLAAIVANRLRGKHKPQYTPHVDCGDNIIVINADKVALTGKKVEQKMFYYHTGYPGGIKERTIRQRLTGKNPEHLVIKAVERMISRGPLQRKQMKHLYVYASDAHPHEAQQPVKLDIAALNRKNSVNKTTKVGA</sequence>
<keyword evidence="3 6" id="KW-0689">Ribosomal protein</keyword>
<dbReference type="InterPro" id="IPR005822">
    <property type="entry name" value="Ribosomal_uL13"/>
</dbReference>
<dbReference type="Gene3D" id="3.90.1180.10">
    <property type="entry name" value="Ribosomal protein L13"/>
    <property type="match status" value="1"/>
</dbReference>
<dbReference type="GeneID" id="83702252"/>
<dbReference type="FunFam" id="3.90.1180.10:FF:000001">
    <property type="entry name" value="50S ribosomal protein L13"/>
    <property type="match status" value="1"/>
</dbReference>
<dbReference type="RefSeq" id="WP_110439377.1">
    <property type="nucleotide sequence ID" value="NZ_CP033087.1"/>
</dbReference>
<dbReference type="AlphaFoldDB" id="A0A318MXD4"/>
<dbReference type="InterPro" id="IPR005823">
    <property type="entry name" value="Ribosomal_uL13_bac-type"/>
</dbReference>
<evidence type="ECO:0000313" key="7">
    <source>
        <dbReference type="EMBL" id="PXY99757.1"/>
    </source>
</evidence>
<keyword evidence="8" id="KW-1185">Reference proteome</keyword>
<dbReference type="InterPro" id="IPR036899">
    <property type="entry name" value="Ribosomal_uL13_sf"/>
</dbReference>
<dbReference type="CDD" id="cd00392">
    <property type="entry name" value="Ribosomal_L13"/>
    <property type="match status" value="1"/>
</dbReference>
<evidence type="ECO:0000256" key="3">
    <source>
        <dbReference type="ARBA" id="ARBA00022980"/>
    </source>
</evidence>
<comment type="function">
    <text evidence="6">This protein is one of the early assembly proteins of the 50S ribosomal subunit, although it is not seen to bind rRNA by itself. It is important during the early stages of 50S assembly.</text>
</comment>